<dbReference type="SUPFAM" id="SSF82607">
    <property type="entry name" value="YbaB-like"/>
    <property type="match status" value="1"/>
</dbReference>
<name>A0ABR6BIT1_9PSEU</name>
<evidence type="ECO:0000313" key="2">
    <source>
        <dbReference type="Proteomes" id="UP000517916"/>
    </source>
</evidence>
<dbReference type="EMBL" id="JACJID010000003">
    <property type="protein sequence ID" value="MBA8926807.1"/>
    <property type="molecule type" value="Genomic_DNA"/>
</dbReference>
<gene>
    <name evidence="1" type="ORF">BC739_004013</name>
</gene>
<dbReference type="Pfam" id="PF02575">
    <property type="entry name" value="YbaB_DNA_bd"/>
    <property type="match status" value="1"/>
</dbReference>
<protein>
    <submittedName>
        <fullName evidence="1">DNA-binding protein YbaB</fullName>
    </submittedName>
</protein>
<dbReference type="Proteomes" id="UP000517916">
    <property type="component" value="Unassembled WGS sequence"/>
</dbReference>
<dbReference type="RefSeq" id="WP_182838020.1">
    <property type="nucleotide sequence ID" value="NZ_BAAABQ010000091.1"/>
</dbReference>
<dbReference type="InterPro" id="IPR036894">
    <property type="entry name" value="YbaB-like_sf"/>
</dbReference>
<sequence>MTGYDQMYALAAEIDAAIRTAREAAVAAARRPHTVPIEPGLGTVTANGAGELLAVALDPRALATSNSRALGAQVMAAIHHAENAARAAAAQETAAATTIVT</sequence>
<proteinExistence type="predicted"/>
<dbReference type="Gene3D" id="3.30.1310.10">
    <property type="entry name" value="Nucleoid-associated protein YbaB-like domain"/>
    <property type="match status" value="1"/>
</dbReference>
<accession>A0ABR6BIT1</accession>
<reference evidence="1 2" key="1">
    <citation type="submission" date="2020-08" db="EMBL/GenBank/DDBJ databases">
        <title>Genomic Encyclopedia of Archaeal and Bacterial Type Strains, Phase II (KMG-II): from individual species to whole genera.</title>
        <authorList>
            <person name="Goeker M."/>
        </authorList>
    </citation>
    <scope>NUCLEOTIDE SEQUENCE [LARGE SCALE GENOMIC DNA]</scope>
    <source>
        <strain evidence="1 2">DSM 43850</strain>
    </source>
</reference>
<keyword evidence="1" id="KW-0238">DNA-binding</keyword>
<dbReference type="GO" id="GO:0003677">
    <property type="term" value="F:DNA binding"/>
    <property type="evidence" value="ECO:0007669"/>
    <property type="project" value="UniProtKB-KW"/>
</dbReference>
<keyword evidence="2" id="KW-1185">Reference proteome</keyword>
<dbReference type="InterPro" id="IPR004401">
    <property type="entry name" value="YbaB/EbfC"/>
</dbReference>
<comment type="caution">
    <text evidence="1">The sequence shown here is derived from an EMBL/GenBank/DDBJ whole genome shotgun (WGS) entry which is preliminary data.</text>
</comment>
<evidence type="ECO:0000313" key="1">
    <source>
        <dbReference type="EMBL" id="MBA8926807.1"/>
    </source>
</evidence>
<organism evidence="1 2">
    <name type="scientific">Kutzneria viridogrisea</name>
    <dbReference type="NCBI Taxonomy" id="47990"/>
    <lineage>
        <taxon>Bacteria</taxon>
        <taxon>Bacillati</taxon>
        <taxon>Actinomycetota</taxon>
        <taxon>Actinomycetes</taxon>
        <taxon>Pseudonocardiales</taxon>
        <taxon>Pseudonocardiaceae</taxon>
        <taxon>Kutzneria</taxon>
    </lineage>
</organism>